<evidence type="ECO:0000256" key="1">
    <source>
        <dbReference type="SAM" id="Phobius"/>
    </source>
</evidence>
<organism evidence="2 3">
    <name type="scientific">Peptoniphilus senegalensis</name>
    <dbReference type="NCBI Taxonomy" id="1465757"/>
    <lineage>
        <taxon>Bacteria</taxon>
        <taxon>Bacillati</taxon>
        <taxon>Bacillota</taxon>
        <taxon>Tissierellia</taxon>
        <taxon>Tissierellales</taxon>
        <taxon>Peptoniphilaceae</taxon>
        <taxon>Peptoniphilus</taxon>
    </lineage>
</organism>
<dbReference type="RefSeq" id="WP_349188636.1">
    <property type="nucleotide sequence ID" value="NZ_JBBNPP010000006.1"/>
</dbReference>
<dbReference type="EMBL" id="JBBNPP010000006">
    <property type="protein sequence ID" value="MEQ3346743.1"/>
    <property type="molecule type" value="Genomic_DNA"/>
</dbReference>
<keyword evidence="1" id="KW-0472">Membrane</keyword>
<comment type="caution">
    <text evidence="2">The sequence shown here is derived from an EMBL/GenBank/DDBJ whole genome shotgun (WGS) entry which is preliminary data.</text>
</comment>
<protein>
    <submittedName>
        <fullName evidence="2">Uncharacterized protein</fullName>
    </submittedName>
</protein>
<proteinExistence type="predicted"/>
<evidence type="ECO:0000313" key="3">
    <source>
        <dbReference type="Proteomes" id="UP001491691"/>
    </source>
</evidence>
<name>A0ABV1J2S4_9FIRM</name>
<gene>
    <name evidence="2" type="ORF">AAA073_04735</name>
</gene>
<sequence>MKKKFYIIFYFIAIIITLFITIKFNKNYLLKDSDIEGNNKVILEKENFNNYSLKLKEDINYNKLYIYKLKNDEFYVFVYSNYIFFDRYHLDDKFITKENSINTLSSNFKYNNLLNIDLEKEPIKIDVKSEKNENLRNTLIKYFVIVIFIAFLGYRKDKRKN</sequence>
<keyword evidence="1" id="KW-0812">Transmembrane</keyword>
<feature type="transmembrane region" description="Helical" evidence="1">
    <location>
        <begin position="7"/>
        <end position="24"/>
    </location>
</feature>
<feature type="transmembrane region" description="Helical" evidence="1">
    <location>
        <begin position="139"/>
        <end position="155"/>
    </location>
</feature>
<keyword evidence="3" id="KW-1185">Reference proteome</keyword>
<keyword evidence="1" id="KW-1133">Transmembrane helix</keyword>
<dbReference type="Proteomes" id="UP001491691">
    <property type="component" value="Unassembled WGS sequence"/>
</dbReference>
<reference evidence="2 3" key="1">
    <citation type="submission" date="2024-04" db="EMBL/GenBank/DDBJ databases">
        <title>Human intestinal bacterial collection.</title>
        <authorList>
            <person name="Pauvert C."/>
            <person name="Hitch T.C.A."/>
            <person name="Clavel T."/>
        </authorList>
    </citation>
    <scope>NUCLEOTIDE SEQUENCE [LARGE SCALE GENOMIC DNA]</scope>
    <source>
        <strain evidence="2 3">CLA-SR-H019</strain>
    </source>
</reference>
<accession>A0ABV1J2S4</accession>
<evidence type="ECO:0000313" key="2">
    <source>
        <dbReference type="EMBL" id="MEQ3346743.1"/>
    </source>
</evidence>